<name>A0A1H5UH09_9FIRM</name>
<evidence type="ECO:0000256" key="3">
    <source>
        <dbReference type="ARBA" id="ARBA00022840"/>
    </source>
</evidence>
<dbReference type="Pfam" id="PF00005">
    <property type="entry name" value="ABC_tran"/>
    <property type="match status" value="1"/>
</dbReference>
<feature type="domain" description="ABC transporter" evidence="4">
    <location>
        <begin position="6"/>
        <end position="247"/>
    </location>
</feature>
<dbReference type="SUPFAM" id="SSF52540">
    <property type="entry name" value="P-loop containing nucleoside triphosphate hydrolases"/>
    <property type="match status" value="1"/>
</dbReference>
<dbReference type="PANTHER" id="PTHR43204">
    <property type="entry name" value="ABC TRANSPORTER I FAMILY MEMBER 6, CHLOROPLASTIC"/>
    <property type="match status" value="1"/>
</dbReference>
<dbReference type="InterPro" id="IPR003593">
    <property type="entry name" value="AAA+_ATPase"/>
</dbReference>
<gene>
    <name evidence="5" type="ORF">SAMN05216537_10755</name>
</gene>
<dbReference type="PANTHER" id="PTHR43204:SF1">
    <property type="entry name" value="ABC TRANSPORTER I FAMILY MEMBER 6, CHLOROPLASTIC"/>
    <property type="match status" value="1"/>
</dbReference>
<evidence type="ECO:0000256" key="2">
    <source>
        <dbReference type="ARBA" id="ARBA00022741"/>
    </source>
</evidence>
<organism evidence="5 6">
    <name type="scientific">Lachnospira multipara</name>
    <dbReference type="NCBI Taxonomy" id="28051"/>
    <lineage>
        <taxon>Bacteria</taxon>
        <taxon>Bacillati</taxon>
        <taxon>Bacillota</taxon>
        <taxon>Clostridia</taxon>
        <taxon>Lachnospirales</taxon>
        <taxon>Lachnospiraceae</taxon>
        <taxon>Lachnospira</taxon>
    </lineage>
</organism>
<comment type="similarity">
    <text evidence="1">Belongs to the ABC transporter superfamily. Ycf16 family.</text>
</comment>
<dbReference type="EMBL" id="FNUL01000007">
    <property type="protein sequence ID" value="SEF73671.1"/>
    <property type="molecule type" value="Genomic_DNA"/>
</dbReference>
<keyword evidence="2" id="KW-0547">Nucleotide-binding</keyword>
<protein>
    <submittedName>
        <fullName evidence="5">Fe-S cluster assembly ATP-binding protein</fullName>
    </submittedName>
</protein>
<dbReference type="Gene3D" id="3.40.50.300">
    <property type="entry name" value="P-loop containing nucleotide triphosphate hydrolases"/>
    <property type="match status" value="1"/>
</dbReference>
<dbReference type="GO" id="GO:0005524">
    <property type="term" value="F:ATP binding"/>
    <property type="evidence" value="ECO:0007669"/>
    <property type="project" value="UniProtKB-KW"/>
</dbReference>
<evidence type="ECO:0000313" key="5">
    <source>
        <dbReference type="EMBL" id="SEF73671.1"/>
    </source>
</evidence>
<dbReference type="Proteomes" id="UP000236726">
    <property type="component" value="Unassembled WGS sequence"/>
</dbReference>
<dbReference type="InterPro" id="IPR027417">
    <property type="entry name" value="P-loop_NTPase"/>
</dbReference>
<keyword evidence="3 5" id="KW-0067">ATP-binding</keyword>
<dbReference type="RefSeq" id="WP_027431669.1">
    <property type="nucleotide sequence ID" value="NZ_FNUL01000007.1"/>
</dbReference>
<keyword evidence="6" id="KW-1185">Reference proteome</keyword>
<dbReference type="PROSITE" id="PS00211">
    <property type="entry name" value="ABC_TRANSPORTER_1"/>
    <property type="match status" value="1"/>
</dbReference>
<accession>A0A1H5UH09</accession>
<evidence type="ECO:0000259" key="4">
    <source>
        <dbReference type="PROSITE" id="PS50893"/>
    </source>
</evidence>
<dbReference type="CDD" id="cd03217">
    <property type="entry name" value="ABC_FeS_Assembly"/>
    <property type="match status" value="1"/>
</dbReference>
<dbReference type="GO" id="GO:0016887">
    <property type="term" value="F:ATP hydrolysis activity"/>
    <property type="evidence" value="ECO:0007669"/>
    <property type="project" value="InterPro"/>
</dbReference>
<dbReference type="PROSITE" id="PS50893">
    <property type="entry name" value="ABC_TRANSPORTER_2"/>
    <property type="match status" value="1"/>
</dbReference>
<proteinExistence type="inferred from homology"/>
<dbReference type="InterPro" id="IPR003439">
    <property type="entry name" value="ABC_transporter-like_ATP-bd"/>
</dbReference>
<evidence type="ECO:0000313" key="6">
    <source>
        <dbReference type="Proteomes" id="UP000236726"/>
    </source>
</evidence>
<reference evidence="5 6" key="1">
    <citation type="submission" date="2016-10" db="EMBL/GenBank/DDBJ databases">
        <authorList>
            <person name="de Groot N.N."/>
        </authorList>
    </citation>
    <scope>NUCLEOTIDE SEQUENCE [LARGE SCALE GENOMIC DNA]</scope>
    <source>
        <strain evidence="5 6">D15d</strain>
    </source>
</reference>
<sequence>MANKILEVKDVKARVEDNEILHGLNLTINEGETHVIMGPNGAGKSTLGNVLMGNPKYEKISGQIFFNGEDITEAGTDEIAKKGMFLSFQNPIEVPGITLSNFIRNAYQNRNGGRIRLWDFRKDLENSMKLLSMDPSYANRDLNVGFSGGEKKKAEILQLLMLKPNLAILDETDSGLDVDAVKTVSEGIKAYKEKVGGALIIITHSTRILESLDVDYTHILVDGKIVKSGDATLVDEINREGFEKYITK</sequence>
<evidence type="ECO:0000256" key="1">
    <source>
        <dbReference type="ARBA" id="ARBA00006216"/>
    </source>
</evidence>
<dbReference type="InterPro" id="IPR010230">
    <property type="entry name" value="FeS-cluster_ATPase_SufC"/>
</dbReference>
<dbReference type="InterPro" id="IPR017871">
    <property type="entry name" value="ABC_transporter-like_CS"/>
</dbReference>
<dbReference type="AlphaFoldDB" id="A0A1H5UH09"/>
<dbReference type="NCBIfam" id="TIGR01978">
    <property type="entry name" value="sufC"/>
    <property type="match status" value="1"/>
</dbReference>
<dbReference type="STRING" id="1410661.GCA_000702205_01893"/>
<dbReference type="SMART" id="SM00382">
    <property type="entry name" value="AAA"/>
    <property type="match status" value="1"/>
</dbReference>